<evidence type="ECO:0000256" key="6">
    <source>
        <dbReference type="ARBA" id="ARBA00022989"/>
    </source>
</evidence>
<evidence type="ECO:0000259" key="9">
    <source>
        <dbReference type="SMART" id="SM00831"/>
    </source>
</evidence>
<dbReference type="InterPro" id="IPR001757">
    <property type="entry name" value="P_typ_ATPase"/>
</dbReference>
<keyword evidence="3" id="KW-0547">Nucleotide-binding</keyword>
<keyword evidence="6 8" id="KW-1133">Transmembrane helix</keyword>
<dbReference type="EMBL" id="WWCU01000004">
    <property type="protein sequence ID" value="MYN06764.1"/>
    <property type="molecule type" value="Genomic_DNA"/>
</dbReference>
<dbReference type="PROSITE" id="PS00154">
    <property type="entry name" value="ATPASE_E1_E2"/>
    <property type="match status" value="1"/>
</dbReference>
<keyword evidence="5" id="KW-1278">Translocase</keyword>
<feature type="transmembrane region" description="Helical" evidence="8">
    <location>
        <begin position="46"/>
        <end position="62"/>
    </location>
</feature>
<dbReference type="PANTHER" id="PTHR42861">
    <property type="entry name" value="CALCIUM-TRANSPORTING ATPASE"/>
    <property type="match status" value="1"/>
</dbReference>
<keyword evidence="7 8" id="KW-0472">Membrane</keyword>
<organism evidence="10 11">
    <name type="scientific">Pseudoduganella aquatica</name>
    <dbReference type="NCBI Taxonomy" id="2660641"/>
    <lineage>
        <taxon>Bacteria</taxon>
        <taxon>Pseudomonadati</taxon>
        <taxon>Pseudomonadota</taxon>
        <taxon>Betaproteobacteria</taxon>
        <taxon>Burkholderiales</taxon>
        <taxon>Oxalobacteraceae</taxon>
        <taxon>Telluria group</taxon>
        <taxon>Pseudoduganella</taxon>
    </lineage>
</organism>
<keyword evidence="11" id="KW-1185">Reference proteome</keyword>
<feature type="transmembrane region" description="Helical" evidence="8">
    <location>
        <begin position="750"/>
        <end position="768"/>
    </location>
</feature>
<comment type="caution">
    <text evidence="10">The sequence shown here is derived from an EMBL/GenBank/DDBJ whole genome shotgun (WGS) entry which is preliminary data.</text>
</comment>
<evidence type="ECO:0000256" key="5">
    <source>
        <dbReference type="ARBA" id="ARBA00022967"/>
    </source>
</evidence>
<comment type="subcellular location">
    <subcellularLocation>
        <location evidence="1">Membrane</location>
        <topology evidence="1">Multi-pass membrane protein</topology>
    </subcellularLocation>
</comment>
<dbReference type="InterPro" id="IPR023299">
    <property type="entry name" value="ATPase_P-typ_cyto_dom_N"/>
</dbReference>
<evidence type="ECO:0000313" key="10">
    <source>
        <dbReference type="EMBL" id="MYN06764.1"/>
    </source>
</evidence>
<dbReference type="GO" id="GO:0016020">
    <property type="term" value="C:membrane"/>
    <property type="evidence" value="ECO:0007669"/>
    <property type="project" value="UniProtKB-SubCell"/>
</dbReference>
<evidence type="ECO:0000256" key="4">
    <source>
        <dbReference type="ARBA" id="ARBA00022840"/>
    </source>
</evidence>
<dbReference type="Proteomes" id="UP000450676">
    <property type="component" value="Unassembled WGS sequence"/>
</dbReference>
<feature type="transmembrane region" description="Helical" evidence="8">
    <location>
        <begin position="788"/>
        <end position="805"/>
    </location>
</feature>
<feature type="transmembrane region" description="Helical" evidence="8">
    <location>
        <begin position="728"/>
        <end position="744"/>
    </location>
</feature>
<dbReference type="InterPro" id="IPR004014">
    <property type="entry name" value="ATPase_P-typ_cation-transptr_N"/>
</dbReference>
<dbReference type="AlphaFoldDB" id="A0A7X4H8S1"/>
<dbReference type="Gene3D" id="3.40.50.1000">
    <property type="entry name" value="HAD superfamily/HAD-like"/>
    <property type="match status" value="3"/>
</dbReference>
<dbReference type="Pfam" id="PF00690">
    <property type="entry name" value="Cation_ATPase_N"/>
    <property type="match status" value="1"/>
</dbReference>
<dbReference type="NCBIfam" id="TIGR01494">
    <property type="entry name" value="ATPase_P-type"/>
    <property type="match status" value="2"/>
</dbReference>
<name>A0A7X4H8S1_9BURK</name>
<accession>A0A7X4H8S1</accession>
<dbReference type="InterPro" id="IPR059000">
    <property type="entry name" value="ATPase_P-type_domA"/>
</dbReference>
<dbReference type="Gene3D" id="2.70.150.10">
    <property type="entry name" value="Calcium-transporting ATPase, cytoplasmic transduction domain A"/>
    <property type="match status" value="1"/>
</dbReference>
<dbReference type="SUPFAM" id="SSF81660">
    <property type="entry name" value="Metal cation-transporting ATPase, ATP-binding domain N"/>
    <property type="match status" value="1"/>
</dbReference>
<evidence type="ECO:0000313" key="11">
    <source>
        <dbReference type="Proteomes" id="UP000450676"/>
    </source>
</evidence>
<dbReference type="InterPro" id="IPR044492">
    <property type="entry name" value="P_typ_ATPase_HD_dom"/>
</dbReference>
<dbReference type="PRINTS" id="PR00119">
    <property type="entry name" value="CATATPASE"/>
</dbReference>
<dbReference type="GO" id="GO:0015662">
    <property type="term" value="F:P-type ion transporter activity"/>
    <property type="evidence" value="ECO:0007669"/>
    <property type="project" value="UniProtKB-ARBA"/>
</dbReference>
<dbReference type="InterPro" id="IPR036412">
    <property type="entry name" value="HAD-like_sf"/>
</dbReference>
<dbReference type="SMART" id="SM00831">
    <property type="entry name" value="Cation_ATPase_N"/>
    <property type="match status" value="1"/>
</dbReference>
<evidence type="ECO:0000256" key="1">
    <source>
        <dbReference type="ARBA" id="ARBA00004141"/>
    </source>
</evidence>
<dbReference type="SFLD" id="SFLDG00002">
    <property type="entry name" value="C1.7:_P-type_atpase_like"/>
    <property type="match status" value="1"/>
</dbReference>
<dbReference type="InterPro" id="IPR006068">
    <property type="entry name" value="ATPase_P-typ_cation-transptr_C"/>
</dbReference>
<sequence>MSQTSEQQHAGLASAEAARRLLRDGPNAMPTDGAGWKRILGRTAREPMFVLLLAAAVLYLILGEPAEGMVLLAMFAATLGMTLYQEGKTARALESLRKLSNPQALVLRDGQRRQIDSNGLVEGDLLLLSEGDRVPADGQLLSGPGLLSDESLLTGEAVSVPKQPVAEPLPPAPPGGDGLPFVYAGSLVVQGHGMVRVTATGPRSAVGGIGAALHGLEPEVAPLQRQVQQLAGRFAVLGMGLSVLLVLLAGFKHGQWLEALLAGIALAMSALPEEFPVVLTVFPALGAWRLAHAKVLTRRLAALDTLGAATVLCMDKTGTLTENRMAVAALQTDDGQRLDLAAPGSAPALPEAFHLTAECAVLASSAGAADPMEQAIHRLGAAALAGSVHLHPDWKLTHEYGFSPATRCVCHVWHSGSGYVMAAKGAPEAIAALCRMNGPETRAMQHAAEAMAASGLRVLALAGSRTEAMPAAGWPASAASLDLQYAGLIALRDPLCADVPAAVQACRAAGVRLVMVTGDYPATAAAVGRQAGMEAGGILSGDEMAQLDDADLAARLRSVSICARIAPEQKLRIVRALQAGGEIVAMTGDGVNDAPALRAAHVGIAMGGRGTDVAREAAAMVLLDDRFASIVQAIAAGRRIYANMRKSLAYVMAVHAPIAGMALLPVLLGWPIVLYPMHIVFLELIIDPACSLAFENEPPDPDLMQRPPRQAGAPIFGRKELWLAMRQGLYTLALTVAAYAWALSAMPPESARTIGFAVLVTGNLLLMLASRNSGSERRLLLRGENRMLWTLCGAAVVLLAAAIYVPPLAGLFRLAPLGPGALAAVAGIGAVQLAVLSLPRNKKSP</sequence>
<evidence type="ECO:0000256" key="3">
    <source>
        <dbReference type="ARBA" id="ARBA00022741"/>
    </source>
</evidence>
<dbReference type="Gene3D" id="1.20.1110.10">
    <property type="entry name" value="Calcium-transporting ATPase, transmembrane domain"/>
    <property type="match status" value="3"/>
</dbReference>
<dbReference type="SFLD" id="SFLDF00027">
    <property type="entry name" value="p-type_atpase"/>
    <property type="match status" value="1"/>
</dbReference>
<feature type="domain" description="Cation-transporting P-type ATPase N-terminal" evidence="9">
    <location>
        <begin position="1"/>
        <end position="64"/>
    </location>
</feature>
<dbReference type="RefSeq" id="WP_161071159.1">
    <property type="nucleotide sequence ID" value="NZ_WWCU01000004.1"/>
</dbReference>
<evidence type="ECO:0000256" key="7">
    <source>
        <dbReference type="ARBA" id="ARBA00023136"/>
    </source>
</evidence>
<feature type="transmembrane region" description="Helical" evidence="8">
    <location>
        <begin position="648"/>
        <end position="668"/>
    </location>
</feature>
<dbReference type="SUPFAM" id="SSF81665">
    <property type="entry name" value="Calcium ATPase, transmembrane domain M"/>
    <property type="match status" value="1"/>
</dbReference>
<dbReference type="Pfam" id="PF00702">
    <property type="entry name" value="Hydrolase"/>
    <property type="match status" value="1"/>
</dbReference>
<dbReference type="GO" id="GO:0016887">
    <property type="term" value="F:ATP hydrolysis activity"/>
    <property type="evidence" value="ECO:0007669"/>
    <property type="project" value="InterPro"/>
</dbReference>
<reference evidence="10 11" key="1">
    <citation type="submission" date="2019-12" db="EMBL/GenBank/DDBJ databases">
        <title>Novel species isolated from a subtropical stream in China.</title>
        <authorList>
            <person name="Lu H."/>
        </authorList>
    </citation>
    <scope>NUCLEOTIDE SEQUENCE [LARGE SCALE GENOMIC DNA]</scope>
    <source>
        <strain evidence="10 11">FT127W</strain>
    </source>
</reference>
<keyword evidence="4" id="KW-0067">ATP-binding</keyword>
<dbReference type="InterPro" id="IPR008250">
    <property type="entry name" value="ATPase_P-typ_transduc_dom_A_sf"/>
</dbReference>
<dbReference type="SUPFAM" id="SSF56784">
    <property type="entry name" value="HAD-like"/>
    <property type="match status" value="1"/>
</dbReference>
<evidence type="ECO:0000256" key="2">
    <source>
        <dbReference type="ARBA" id="ARBA00022692"/>
    </source>
</evidence>
<keyword evidence="2 8" id="KW-0812">Transmembrane</keyword>
<feature type="transmembrane region" description="Helical" evidence="8">
    <location>
        <begin position="817"/>
        <end position="838"/>
    </location>
</feature>
<gene>
    <name evidence="10" type="ORF">GTP77_05375</name>
</gene>
<proteinExistence type="predicted"/>
<dbReference type="InterPro" id="IPR023298">
    <property type="entry name" value="ATPase_P-typ_TM_dom_sf"/>
</dbReference>
<dbReference type="Pfam" id="PF00689">
    <property type="entry name" value="Cation_ATPase_C"/>
    <property type="match status" value="1"/>
</dbReference>
<dbReference type="Gene3D" id="3.40.1110.10">
    <property type="entry name" value="Calcium-transporting ATPase, cytoplasmic domain N"/>
    <property type="match status" value="2"/>
</dbReference>
<evidence type="ECO:0000256" key="8">
    <source>
        <dbReference type="SAM" id="Phobius"/>
    </source>
</evidence>
<dbReference type="GO" id="GO:0005524">
    <property type="term" value="F:ATP binding"/>
    <property type="evidence" value="ECO:0007669"/>
    <property type="project" value="UniProtKB-KW"/>
</dbReference>
<dbReference type="InterPro" id="IPR018303">
    <property type="entry name" value="ATPase_P-typ_P_site"/>
</dbReference>
<dbReference type="SFLD" id="SFLDS00003">
    <property type="entry name" value="Haloacid_Dehalogenase"/>
    <property type="match status" value="1"/>
</dbReference>
<dbReference type="PRINTS" id="PR00120">
    <property type="entry name" value="HATPASE"/>
</dbReference>
<dbReference type="Pfam" id="PF00122">
    <property type="entry name" value="E1-E2_ATPase"/>
    <property type="match status" value="1"/>
</dbReference>
<dbReference type="SUPFAM" id="SSF81653">
    <property type="entry name" value="Calcium ATPase, transduction domain A"/>
    <property type="match status" value="1"/>
</dbReference>
<dbReference type="InterPro" id="IPR023214">
    <property type="entry name" value="HAD_sf"/>
</dbReference>
<protein>
    <submittedName>
        <fullName evidence="10">HAD-IC family P-type ATPase</fullName>
    </submittedName>
</protein>